<evidence type="ECO:0000313" key="1">
    <source>
        <dbReference type="EMBL" id="CAB4223129.1"/>
    </source>
</evidence>
<accession>A0A6J5T695</accession>
<organism evidence="1">
    <name type="scientific">uncultured Caudovirales phage</name>
    <dbReference type="NCBI Taxonomy" id="2100421"/>
    <lineage>
        <taxon>Viruses</taxon>
        <taxon>Duplodnaviria</taxon>
        <taxon>Heunggongvirae</taxon>
        <taxon>Uroviricota</taxon>
        <taxon>Caudoviricetes</taxon>
        <taxon>Peduoviridae</taxon>
        <taxon>Maltschvirus</taxon>
        <taxon>Maltschvirus maltsch</taxon>
    </lineage>
</organism>
<sequence>MIKKSENGIWCDTCKARWGQSKGVWHTKAMTQAIVTVYSETKRAKGAIRSYCGTCLREVQQWSKTEQWSIYDQQATAIQAESLQLETGALDVIQS</sequence>
<dbReference type="EMBL" id="LR797530">
    <property type="protein sequence ID" value="CAB4223129.1"/>
    <property type="molecule type" value="Genomic_DNA"/>
</dbReference>
<name>A0A6J5T695_9CAUD</name>
<reference evidence="1" key="1">
    <citation type="submission" date="2020-05" db="EMBL/GenBank/DDBJ databases">
        <authorList>
            <person name="Chiriac C."/>
            <person name="Salcher M."/>
            <person name="Ghai R."/>
            <person name="Kavagutti S V."/>
        </authorList>
    </citation>
    <scope>NUCLEOTIDE SEQUENCE</scope>
</reference>
<protein>
    <submittedName>
        <fullName evidence="1">Uncharacterized protein</fullName>
    </submittedName>
</protein>
<proteinExistence type="predicted"/>
<gene>
    <name evidence="1" type="ORF">UFOVP1665_8</name>
</gene>